<dbReference type="InterPro" id="IPR016181">
    <property type="entry name" value="Acyl_CoA_acyltransferase"/>
</dbReference>
<evidence type="ECO:0000313" key="2">
    <source>
        <dbReference type="Proteomes" id="UP000799118"/>
    </source>
</evidence>
<sequence>MEPQRNVVERFSLTDGSISEEEVEKIVDLAVRAFESARDKDGDISQDLVMGHDWSLAPAYFRSTILTGLYTDGLYGVRDKESKEIVAVSVWSGPGEKSDDSEEFERKTGLYDFLDGLKPQFREWFDLNVPLIKKARETFFTDEERDRRWWCTLLCTEPRYHGRGLARLIIDNIHDKARKTIPGGFVALLASVEVNVKKYQSLGFRERGEHRAPIPDSTETEFVILHVLSRED</sequence>
<dbReference type="PANTHER" id="PTHR42791">
    <property type="entry name" value="GNAT FAMILY ACETYLTRANSFERASE"/>
    <property type="match status" value="1"/>
</dbReference>
<dbReference type="EMBL" id="ML769524">
    <property type="protein sequence ID" value="KAE9395846.1"/>
    <property type="molecule type" value="Genomic_DNA"/>
</dbReference>
<dbReference type="OrthoDB" id="61113at2759"/>
<dbReference type="SUPFAM" id="SSF55729">
    <property type="entry name" value="Acyl-CoA N-acyltransferases (Nat)"/>
    <property type="match status" value="1"/>
</dbReference>
<dbReference type="Proteomes" id="UP000799118">
    <property type="component" value="Unassembled WGS sequence"/>
</dbReference>
<proteinExistence type="predicted"/>
<evidence type="ECO:0000313" key="1">
    <source>
        <dbReference type="EMBL" id="KAE9395846.1"/>
    </source>
</evidence>
<dbReference type="AlphaFoldDB" id="A0A6A4HDG3"/>
<protein>
    <submittedName>
        <fullName evidence="1">Uncharacterized protein</fullName>
    </submittedName>
</protein>
<gene>
    <name evidence="1" type="ORF">BT96DRAFT_137686</name>
</gene>
<organism evidence="1 2">
    <name type="scientific">Gymnopus androsaceus JB14</name>
    <dbReference type="NCBI Taxonomy" id="1447944"/>
    <lineage>
        <taxon>Eukaryota</taxon>
        <taxon>Fungi</taxon>
        <taxon>Dikarya</taxon>
        <taxon>Basidiomycota</taxon>
        <taxon>Agaricomycotina</taxon>
        <taxon>Agaricomycetes</taxon>
        <taxon>Agaricomycetidae</taxon>
        <taxon>Agaricales</taxon>
        <taxon>Marasmiineae</taxon>
        <taxon>Omphalotaceae</taxon>
        <taxon>Gymnopus</taxon>
    </lineage>
</organism>
<dbReference type="InterPro" id="IPR052523">
    <property type="entry name" value="Trichothecene_AcTrans"/>
</dbReference>
<dbReference type="PANTHER" id="PTHR42791:SF1">
    <property type="entry name" value="N-ACETYLTRANSFERASE DOMAIN-CONTAINING PROTEIN"/>
    <property type="match status" value="1"/>
</dbReference>
<keyword evidence="2" id="KW-1185">Reference proteome</keyword>
<name>A0A6A4HDG3_9AGAR</name>
<accession>A0A6A4HDG3</accession>
<reference evidence="1" key="1">
    <citation type="journal article" date="2019" name="Environ. Microbiol.">
        <title>Fungal ecological strategies reflected in gene transcription - a case study of two litter decomposers.</title>
        <authorList>
            <person name="Barbi F."/>
            <person name="Kohler A."/>
            <person name="Barry K."/>
            <person name="Baskaran P."/>
            <person name="Daum C."/>
            <person name="Fauchery L."/>
            <person name="Ihrmark K."/>
            <person name="Kuo A."/>
            <person name="LaButti K."/>
            <person name="Lipzen A."/>
            <person name="Morin E."/>
            <person name="Grigoriev I.V."/>
            <person name="Henrissat B."/>
            <person name="Lindahl B."/>
            <person name="Martin F."/>
        </authorList>
    </citation>
    <scope>NUCLEOTIDE SEQUENCE</scope>
    <source>
        <strain evidence="1">JB14</strain>
    </source>
</reference>
<dbReference type="Gene3D" id="3.40.630.30">
    <property type="match status" value="1"/>
</dbReference>